<evidence type="ECO:0000256" key="3">
    <source>
        <dbReference type="ARBA" id="ARBA00023274"/>
    </source>
</evidence>
<evidence type="ECO:0000313" key="5">
    <source>
        <dbReference type="Proteomes" id="UP000001396"/>
    </source>
</evidence>
<reference evidence="4 5" key="1">
    <citation type="journal article" date="2011" name="Genome Res.">
        <title>Phylogeny-wide analysis of social amoeba genomes highlights ancient origins for complex intercellular communication.</title>
        <authorList>
            <person name="Heidel A.J."/>
            <person name="Lawal H.M."/>
            <person name="Felder M."/>
            <person name="Schilde C."/>
            <person name="Helps N.R."/>
            <person name="Tunggal B."/>
            <person name="Rivero F."/>
            <person name="John U."/>
            <person name="Schleicher M."/>
            <person name="Eichinger L."/>
            <person name="Platzer M."/>
            <person name="Noegel A.A."/>
            <person name="Schaap P."/>
            <person name="Gloeckner G."/>
        </authorList>
    </citation>
    <scope>NUCLEOTIDE SEQUENCE [LARGE SCALE GENOMIC DNA]</scope>
    <source>
        <strain evidence="5">ATCC 26659 / Pp 5 / PN500</strain>
    </source>
</reference>
<accession>D3BTX3</accession>
<dbReference type="STRING" id="670386.D3BTX3"/>
<dbReference type="GO" id="GO:0005763">
    <property type="term" value="C:mitochondrial small ribosomal subunit"/>
    <property type="evidence" value="ECO:0007669"/>
    <property type="project" value="TreeGrafter"/>
</dbReference>
<dbReference type="PANTHER" id="PTHR21569:SF1">
    <property type="entry name" value="SMALL RIBOSOMAL SUBUNIT PROTEIN US9M"/>
    <property type="match status" value="1"/>
</dbReference>
<dbReference type="InterPro" id="IPR020568">
    <property type="entry name" value="Ribosomal_Su5_D2-typ_SF"/>
</dbReference>
<keyword evidence="5" id="KW-1185">Reference proteome</keyword>
<proteinExistence type="inferred from homology"/>
<evidence type="ECO:0000313" key="4">
    <source>
        <dbReference type="EMBL" id="EFA75159.1"/>
    </source>
</evidence>
<dbReference type="GO" id="GO:0003735">
    <property type="term" value="F:structural constituent of ribosome"/>
    <property type="evidence" value="ECO:0007669"/>
    <property type="project" value="InterPro"/>
</dbReference>
<dbReference type="InParanoid" id="D3BTX3"/>
<protein>
    <submittedName>
        <fullName evidence="4">30S ribosomal protein S9</fullName>
    </submittedName>
</protein>
<dbReference type="InterPro" id="IPR014721">
    <property type="entry name" value="Ribsml_uS5_D2-typ_fold_subgr"/>
</dbReference>
<gene>
    <name evidence="4" type="ORF">PPL_11233</name>
</gene>
<dbReference type="Pfam" id="PF00380">
    <property type="entry name" value="Ribosomal_S9"/>
    <property type="match status" value="1"/>
</dbReference>
<dbReference type="AlphaFoldDB" id="D3BTX3"/>
<evidence type="ECO:0000256" key="2">
    <source>
        <dbReference type="ARBA" id="ARBA00022980"/>
    </source>
</evidence>
<evidence type="ECO:0000256" key="1">
    <source>
        <dbReference type="ARBA" id="ARBA00005251"/>
    </source>
</evidence>
<dbReference type="SUPFAM" id="SSF54211">
    <property type="entry name" value="Ribosomal protein S5 domain 2-like"/>
    <property type="match status" value="1"/>
</dbReference>
<dbReference type="Proteomes" id="UP000001396">
    <property type="component" value="Unassembled WGS sequence"/>
</dbReference>
<name>D3BTX3_HETP5</name>
<dbReference type="InterPro" id="IPR000754">
    <property type="entry name" value="Ribosomal_uS9"/>
</dbReference>
<sequence length="390" mass="44664">MISNSLSSLFGSRLKLNSTATSLYLTSRQAFNNYGVNSYSFGSINCNANKNLNSNNNNKCLCQRCININSSNNIYNRCFSTKNNNNNKNNNNSNVDKNKKVYDFESLENDPYDDVESDIKVDPEVVDRIRVNRSSLIRPMPLDPKERDASNIEELRAQNRLNFPHEYREQFDRELFPKVRDPTREQLDEYDVRGAIPLAEHDEILNHPRLDDDWAAEEIDDDEDIEDEVQLDDEDNYAQFDSDRFEPFLPARPMARVENTYNGVAHGYSKRKDAKAVALIQLGTGELTINGRTLADYFGNCIAYKDTVLRPLVITETLVKWDIEIRVIGGGIKGQADAICRALALAISNYDLGYRMALRFSGLLKSDIRRVERKKPGQLKARKKFPLVKR</sequence>
<organism evidence="4 5">
    <name type="scientific">Heterostelium pallidum (strain ATCC 26659 / Pp 5 / PN500)</name>
    <name type="common">Cellular slime mold</name>
    <name type="synonym">Polysphondylium pallidum</name>
    <dbReference type="NCBI Taxonomy" id="670386"/>
    <lineage>
        <taxon>Eukaryota</taxon>
        <taxon>Amoebozoa</taxon>
        <taxon>Evosea</taxon>
        <taxon>Eumycetozoa</taxon>
        <taxon>Dictyostelia</taxon>
        <taxon>Acytosteliales</taxon>
        <taxon>Acytosteliaceae</taxon>
        <taxon>Heterostelium</taxon>
    </lineage>
</organism>
<comment type="caution">
    <text evidence="4">The sequence shown here is derived from an EMBL/GenBank/DDBJ whole genome shotgun (WGS) entry which is preliminary data.</text>
</comment>
<dbReference type="FunCoup" id="D3BTX3">
    <property type="interactions" value="89"/>
</dbReference>
<dbReference type="Gene3D" id="3.30.230.10">
    <property type="match status" value="1"/>
</dbReference>
<keyword evidence="3" id="KW-0687">Ribonucleoprotein</keyword>
<comment type="similarity">
    <text evidence="1">Belongs to the universal ribosomal protein uS9 family.</text>
</comment>
<dbReference type="GO" id="GO:0006412">
    <property type="term" value="P:translation"/>
    <property type="evidence" value="ECO:0007669"/>
    <property type="project" value="InterPro"/>
</dbReference>
<dbReference type="GO" id="GO:0003723">
    <property type="term" value="F:RNA binding"/>
    <property type="evidence" value="ECO:0007669"/>
    <property type="project" value="TreeGrafter"/>
</dbReference>
<dbReference type="EMBL" id="ADBJ01000056">
    <property type="protein sequence ID" value="EFA75159.1"/>
    <property type="molecule type" value="Genomic_DNA"/>
</dbReference>
<keyword evidence="2 4" id="KW-0689">Ribosomal protein</keyword>
<dbReference type="RefSeq" id="XP_020427293.1">
    <property type="nucleotide sequence ID" value="XM_020581990.1"/>
</dbReference>
<dbReference type="GeneID" id="31366701"/>
<dbReference type="PANTHER" id="PTHR21569">
    <property type="entry name" value="RIBOSOMAL PROTEIN S9"/>
    <property type="match status" value="1"/>
</dbReference>